<protein>
    <submittedName>
        <fullName evidence="6">DNA-binding transcriptional regulator, LacI/PurR family</fullName>
    </submittedName>
</protein>
<keyword evidence="3 6" id="KW-0238">DNA-binding</keyword>
<keyword evidence="1" id="KW-0678">Repressor</keyword>
<evidence type="ECO:0000256" key="4">
    <source>
        <dbReference type="ARBA" id="ARBA00023163"/>
    </source>
</evidence>
<dbReference type="AlphaFoldDB" id="A0A146GD51"/>
<dbReference type="Pfam" id="PF00356">
    <property type="entry name" value="LacI"/>
    <property type="match status" value="1"/>
</dbReference>
<dbReference type="GO" id="GO:0003700">
    <property type="term" value="F:DNA-binding transcription factor activity"/>
    <property type="evidence" value="ECO:0007669"/>
    <property type="project" value="TreeGrafter"/>
</dbReference>
<evidence type="ECO:0000256" key="3">
    <source>
        <dbReference type="ARBA" id="ARBA00023125"/>
    </source>
</evidence>
<dbReference type="InParanoid" id="A0A146GD51"/>
<feature type="domain" description="HTH lacI-type" evidence="5">
    <location>
        <begin position="3"/>
        <end position="57"/>
    </location>
</feature>
<dbReference type="GO" id="GO:0000976">
    <property type="term" value="F:transcription cis-regulatory region binding"/>
    <property type="evidence" value="ECO:0007669"/>
    <property type="project" value="TreeGrafter"/>
</dbReference>
<evidence type="ECO:0000256" key="2">
    <source>
        <dbReference type="ARBA" id="ARBA00023015"/>
    </source>
</evidence>
<dbReference type="PANTHER" id="PTHR30146:SF148">
    <property type="entry name" value="HTH-TYPE TRANSCRIPTIONAL REPRESSOR PURR-RELATED"/>
    <property type="match status" value="1"/>
</dbReference>
<dbReference type="SMART" id="SM00354">
    <property type="entry name" value="HTH_LACI"/>
    <property type="match status" value="1"/>
</dbReference>
<dbReference type="Proteomes" id="UP000076023">
    <property type="component" value="Unassembled WGS sequence"/>
</dbReference>
<gene>
    <name evidence="6" type="ORF">TSACC_23038</name>
</gene>
<sequence>MKVTVEMIAREAGVSAPTVSRALKNDRLVHPQTRARIAAVAARLGYQGRSRRGRNQTEQVRILLLVASLTPYPPNEVLLSHLQGITAEVDNTGCQLTVEQITDKRAGKLSDPMNLPQAVRDGEIDIIISQGRHAPLDIAALAAHLPVVSLQWEYPGTRVDLAESFNARGISDLVATLAARGHRKMAWVEEHYPASFFRDRFSGFLQGCIDAGISPAEQPVLTYNQLLASEDAFLTTANQLKKDGVTALLCATDNVAREVALFCAGYGFRVPEDFSITGYDASVMTLPDGKILTSYDPCSIELGRAALRVCLQRIAEPSSARIIQSREGRIRHGDTVASV</sequence>
<dbReference type="InterPro" id="IPR000843">
    <property type="entry name" value="HTH_LacI"/>
</dbReference>
<reference evidence="7" key="1">
    <citation type="journal article" date="2017" name="Genome Announc.">
        <title>Draft Genome Sequence of Terrimicrobium sacchariphilum NM-5T, a Facultative Anaerobic Soil Bacterium of the Class Spartobacteria.</title>
        <authorList>
            <person name="Qiu Y.L."/>
            <person name="Tourlousse D.M."/>
            <person name="Matsuura N."/>
            <person name="Ohashi A."/>
            <person name="Sekiguchi Y."/>
        </authorList>
    </citation>
    <scope>NUCLEOTIDE SEQUENCE [LARGE SCALE GENOMIC DNA]</scope>
    <source>
        <strain evidence="7">NM-5</strain>
    </source>
</reference>
<evidence type="ECO:0000313" key="6">
    <source>
        <dbReference type="EMBL" id="GAT34607.1"/>
    </source>
</evidence>
<accession>A0A146GD51</accession>
<dbReference type="Pfam" id="PF13377">
    <property type="entry name" value="Peripla_BP_3"/>
    <property type="match status" value="1"/>
</dbReference>
<dbReference type="Gene3D" id="1.10.260.40">
    <property type="entry name" value="lambda repressor-like DNA-binding domains"/>
    <property type="match status" value="1"/>
</dbReference>
<evidence type="ECO:0000259" key="5">
    <source>
        <dbReference type="PROSITE" id="PS50932"/>
    </source>
</evidence>
<dbReference type="InterPro" id="IPR010982">
    <property type="entry name" value="Lambda_DNA-bd_dom_sf"/>
</dbReference>
<dbReference type="CDD" id="cd01392">
    <property type="entry name" value="HTH_LacI"/>
    <property type="match status" value="1"/>
</dbReference>
<dbReference type="Gene3D" id="3.40.50.2300">
    <property type="match status" value="2"/>
</dbReference>
<evidence type="ECO:0000313" key="7">
    <source>
        <dbReference type="Proteomes" id="UP000076023"/>
    </source>
</evidence>
<dbReference type="STRING" id="690879.TSACC_23038"/>
<dbReference type="PROSITE" id="PS50932">
    <property type="entry name" value="HTH_LACI_2"/>
    <property type="match status" value="1"/>
</dbReference>
<name>A0A146GD51_TERSA</name>
<dbReference type="InterPro" id="IPR028082">
    <property type="entry name" value="Peripla_BP_I"/>
</dbReference>
<organism evidence="6 7">
    <name type="scientific">Terrimicrobium sacchariphilum</name>
    <dbReference type="NCBI Taxonomy" id="690879"/>
    <lineage>
        <taxon>Bacteria</taxon>
        <taxon>Pseudomonadati</taxon>
        <taxon>Verrucomicrobiota</taxon>
        <taxon>Terrimicrobiia</taxon>
        <taxon>Terrimicrobiales</taxon>
        <taxon>Terrimicrobiaceae</taxon>
        <taxon>Terrimicrobium</taxon>
    </lineage>
</organism>
<dbReference type="EMBL" id="BDCO01000002">
    <property type="protein sequence ID" value="GAT34607.1"/>
    <property type="molecule type" value="Genomic_DNA"/>
</dbReference>
<evidence type="ECO:0000256" key="1">
    <source>
        <dbReference type="ARBA" id="ARBA00022491"/>
    </source>
</evidence>
<comment type="caution">
    <text evidence="6">The sequence shown here is derived from an EMBL/GenBank/DDBJ whole genome shotgun (WGS) entry which is preliminary data.</text>
</comment>
<proteinExistence type="predicted"/>
<keyword evidence="2" id="KW-0805">Transcription regulation</keyword>
<dbReference type="InterPro" id="IPR046335">
    <property type="entry name" value="LacI/GalR-like_sensor"/>
</dbReference>
<dbReference type="SUPFAM" id="SSF53822">
    <property type="entry name" value="Periplasmic binding protein-like I"/>
    <property type="match status" value="1"/>
</dbReference>
<keyword evidence="7" id="KW-1185">Reference proteome</keyword>
<keyword evidence="4" id="KW-0804">Transcription</keyword>
<dbReference type="PANTHER" id="PTHR30146">
    <property type="entry name" value="LACI-RELATED TRANSCRIPTIONAL REPRESSOR"/>
    <property type="match status" value="1"/>
</dbReference>
<dbReference type="SUPFAM" id="SSF47413">
    <property type="entry name" value="lambda repressor-like DNA-binding domains"/>
    <property type="match status" value="1"/>
</dbReference>
<dbReference type="RefSeq" id="WP_075080221.1">
    <property type="nucleotide sequence ID" value="NZ_BDCO01000002.1"/>
</dbReference>
<dbReference type="OrthoDB" id="183809at2"/>